<dbReference type="EMBL" id="QKYT01000097">
    <property type="protein sequence ID" value="RIA93775.1"/>
    <property type="molecule type" value="Genomic_DNA"/>
</dbReference>
<reference evidence="1 2" key="1">
    <citation type="submission" date="2018-06" db="EMBL/GenBank/DDBJ databases">
        <title>Comparative genomics reveals the genomic features of Rhizophagus irregularis, R. cerebriforme, R. diaphanum and Gigaspora rosea, and their symbiotic lifestyle signature.</title>
        <authorList>
            <person name="Morin E."/>
            <person name="San Clemente H."/>
            <person name="Chen E.C.H."/>
            <person name="De La Providencia I."/>
            <person name="Hainaut M."/>
            <person name="Kuo A."/>
            <person name="Kohler A."/>
            <person name="Murat C."/>
            <person name="Tang N."/>
            <person name="Roy S."/>
            <person name="Loubradou J."/>
            <person name="Henrissat B."/>
            <person name="Grigoriev I.V."/>
            <person name="Corradi N."/>
            <person name="Roux C."/>
            <person name="Martin F.M."/>
        </authorList>
    </citation>
    <scope>NUCLEOTIDE SEQUENCE [LARGE SCALE GENOMIC DNA]</scope>
    <source>
        <strain evidence="1 2">DAOM 227022</strain>
    </source>
</reference>
<comment type="caution">
    <text evidence="1">The sequence shown here is derived from an EMBL/GenBank/DDBJ whole genome shotgun (WGS) entry which is preliminary data.</text>
</comment>
<gene>
    <name evidence="1" type="ORF">C1645_818971</name>
</gene>
<keyword evidence="2" id="KW-1185">Reference proteome</keyword>
<organism evidence="1 2">
    <name type="scientific">Glomus cerebriforme</name>
    <dbReference type="NCBI Taxonomy" id="658196"/>
    <lineage>
        <taxon>Eukaryota</taxon>
        <taxon>Fungi</taxon>
        <taxon>Fungi incertae sedis</taxon>
        <taxon>Mucoromycota</taxon>
        <taxon>Glomeromycotina</taxon>
        <taxon>Glomeromycetes</taxon>
        <taxon>Glomerales</taxon>
        <taxon>Glomeraceae</taxon>
        <taxon>Glomus</taxon>
    </lineage>
</organism>
<dbReference type="OrthoDB" id="2320778at2759"/>
<evidence type="ECO:0000313" key="1">
    <source>
        <dbReference type="EMBL" id="RIA93775.1"/>
    </source>
</evidence>
<proteinExistence type="predicted"/>
<evidence type="ECO:0000313" key="2">
    <source>
        <dbReference type="Proteomes" id="UP000265703"/>
    </source>
</evidence>
<accession>A0A397TBH4</accession>
<protein>
    <submittedName>
        <fullName evidence="1">Uncharacterized protein</fullName>
    </submittedName>
</protein>
<sequence>MSKRKNDFDKIDSKPERIPLKKFNETLAYINDETDNTSSTISVIDFEDLKDFEKEWCKGTEKLRQLCNLLGIWQVDRDAIKKVSGVLLKLGVCNSHFQFDNNKSLSKKVKDFNERIIQWCQFLVINILPFSRGVGCTVHS</sequence>
<dbReference type="Proteomes" id="UP000265703">
    <property type="component" value="Unassembled WGS sequence"/>
</dbReference>
<name>A0A397TBH4_9GLOM</name>
<dbReference type="AlphaFoldDB" id="A0A397TBH4"/>